<sequence>MKRQVGDLLAKGMIRPSTSPYSAPILFVGKKDGTLRMCIDCRGLNATMIKNRYPLPRVDDLLDNLKGSAYFSSIDLQQGYNQIRIAASDIPKTAFWTPFDHFEYTVLSFGLPNAPATFQAVMDCMFSLYIDRFIVCYLDDILIYSKMREEHLKHLELVLEVMKREQLFAKRAKCFWAQPQVEYLGHIVSATGIRMDPRKVAVVHEWPAPQNLTKLHQFLGLTNYFRKFIKNYSIITAPLTNLTKKGGFTLLEAWTPECQQAFEELT</sequence>
<dbReference type="PANTHER" id="PTHR37984:SF5">
    <property type="entry name" value="PROTEIN NYNRIN-LIKE"/>
    <property type="match status" value="1"/>
</dbReference>
<reference evidence="2 3" key="1">
    <citation type="journal article" date="2023" name="IScience">
        <title>Expanded male sex-determining region conserved during the evolution of homothallism in the green alga Volvox.</title>
        <authorList>
            <person name="Yamamoto K."/>
            <person name="Matsuzaki R."/>
            <person name="Mahakham W."/>
            <person name="Heman W."/>
            <person name="Sekimoto H."/>
            <person name="Kawachi M."/>
            <person name="Minakuchi Y."/>
            <person name="Toyoda A."/>
            <person name="Nozaki H."/>
        </authorList>
    </citation>
    <scope>NUCLEOTIDE SEQUENCE [LARGE SCALE GENOMIC DNA]</scope>
    <source>
        <strain evidence="2 3">NIES-4468</strain>
    </source>
</reference>
<dbReference type="InterPro" id="IPR000477">
    <property type="entry name" value="RT_dom"/>
</dbReference>
<dbReference type="Proteomes" id="UP001165090">
    <property type="component" value="Unassembled WGS sequence"/>
</dbReference>
<dbReference type="PROSITE" id="PS50878">
    <property type="entry name" value="RT_POL"/>
    <property type="match status" value="1"/>
</dbReference>
<dbReference type="Gene3D" id="3.10.10.10">
    <property type="entry name" value="HIV Type 1 Reverse Transcriptase, subunit A, domain 1"/>
    <property type="match status" value="1"/>
</dbReference>
<dbReference type="EMBL" id="BSDZ01000003">
    <property type="protein sequence ID" value="GLI58974.1"/>
    <property type="molecule type" value="Genomic_DNA"/>
</dbReference>
<dbReference type="SUPFAM" id="SSF56672">
    <property type="entry name" value="DNA/RNA polymerases"/>
    <property type="match status" value="1"/>
</dbReference>
<proteinExistence type="predicted"/>
<dbReference type="CDD" id="cd01647">
    <property type="entry name" value="RT_LTR"/>
    <property type="match status" value="1"/>
</dbReference>
<dbReference type="InterPro" id="IPR050951">
    <property type="entry name" value="Retrovirus_Pol_polyprotein"/>
</dbReference>
<comment type="caution">
    <text evidence="2">The sequence shown here is derived from an EMBL/GenBank/DDBJ whole genome shotgun (WGS) entry which is preliminary data.</text>
</comment>
<dbReference type="PANTHER" id="PTHR37984">
    <property type="entry name" value="PROTEIN CBG26694"/>
    <property type="match status" value="1"/>
</dbReference>
<evidence type="ECO:0000313" key="2">
    <source>
        <dbReference type="EMBL" id="GLI58974.1"/>
    </source>
</evidence>
<gene>
    <name evidence="2" type="ORF">VaNZ11_000794</name>
</gene>
<accession>A0ABQ5RN69</accession>
<evidence type="ECO:0000313" key="3">
    <source>
        <dbReference type="Proteomes" id="UP001165090"/>
    </source>
</evidence>
<protein>
    <recommendedName>
        <fullName evidence="1">Reverse transcriptase domain-containing protein</fullName>
    </recommendedName>
</protein>
<evidence type="ECO:0000259" key="1">
    <source>
        <dbReference type="PROSITE" id="PS50878"/>
    </source>
</evidence>
<name>A0ABQ5RN69_9CHLO</name>
<dbReference type="Gene3D" id="3.30.70.270">
    <property type="match status" value="2"/>
</dbReference>
<feature type="domain" description="Reverse transcriptase" evidence="1">
    <location>
        <begin position="9"/>
        <end position="188"/>
    </location>
</feature>
<dbReference type="Pfam" id="PF00078">
    <property type="entry name" value="RVT_1"/>
    <property type="match status" value="1"/>
</dbReference>
<dbReference type="InterPro" id="IPR043128">
    <property type="entry name" value="Rev_trsase/Diguanyl_cyclase"/>
</dbReference>
<keyword evidence="3" id="KW-1185">Reference proteome</keyword>
<organism evidence="2 3">
    <name type="scientific">Volvox africanus</name>
    <dbReference type="NCBI Taxonomy" id="51714"/>
    <lineage>
        <taxon>Eukaryota</taxon>
        <taxon>Viridiplantae</taxon>
        <taxon>Chlorophyta</taxon>
        <taxon>core chlorophytes</taxon>
        <taxon>Chlorophyceae</taxon>
        <taxon>CS clade</taxon>
        <taxon>Chlamydomonadales</taxon>
        <taxon>Volvocaceae</taxon>
        <taxon>Volvox</taxon>
    </lineage>
</organism>
<dbReference type="InterPro" id="IPR043502">
    <property type="entry name" value="DNA/RNA_pol_sf"/>
</dbReference>